<keyword evidence="1" id="KW-1133">Transmembrane helix</keyword>
<protein>
    <submittedName>
        <fullName evidence="2">Uncharacterized protein</fullName>
    </submittedName>
</protein>
<dbReference type="EMBL" id="BARS01027786">
    <property type="protein sequence ID" value="GAG01111.1"/>
    <property type="molecule type" value="Genomic_DNA"/>
</dbReference>
<comment type="caution">
    <text evidence="2">The sequence shown here is derived from an EMBL/GenBank/DDBJ whole genome shotgun (WGS) entry which is preliminary data.</text>
</comment>
<keyword evidence="1" id="KW-0472">Membrane</keyword>
<evidence type="ECO:0000256" key="1">
    <source>
        <dbReference type="SAM" id="Phobius"/>
    </source>
</evidence>
<reference evidence="2" key="1">
    <citation type="journal article" date="2014" name="Front. Microbiol.">
        <title>High frequency of phylogenetically diverse reductive dehalogenase-homologous genes in deep subseafloor sedimentary metagenomes.</title>
        <authorList>
            <person name="Kawai M."/>
            <person name="Futagami T."/>
            <person name="Toyoda A."/>
            <person name="Takaki Y."/>
            <person name="Nishi S."/>
            <person name="Hori S."/>
            <person name="Arai W."/>
            <person name="Tsubouchi T."/>
            <person name="Morono Y."/>
            <person name="Uchiyama I."/>
            <person name="Ito T."/>
            <person name="Fujiyama A."/>
            <person name="Inagaki F."/>
            <person name="Takami H."/>
        </authorList>
    </citation>
    <scope>NUCLEOTIDE SEQUENCE</scope>
    <source>
        <strain evidence="2">Expedition CK06-06</strain>
    </source>
</reference>
<organism evidence="2">
    <name type="scientific">marine sediment metagenome</name>
    <dbReference type="NCBI Taxonomy" id="412755"/>
    <lineage>
        <taxon>unclassified sequences</taxon>
        <taxon>metagenomes</taxon>
        <taxon>ecological metagenomes</taxon>
    </lineage>
</organism>
<name>X0VKN3_9ZZZZ</name>
<evidence type="ECO:0000313" key="2">
    <source>
        <dbReference type="EMBL" id="GAG01111.1"/>
    </source>
</evidence>
<sequence>MQLNEASSSQVGFSRVVTPATMNGGFSRLDYQLNGHEMQGKTGRKIKRWFRRNAPFSYIAAALGGILIVDAATGGAVKEIVFPKKRKRR</sequence>
<feature type="transmembrane region" description="Helical" evidence="1">
    <location>
        <begin position="58"/>
        <end position="81"/>
    </location>
</feature>
<keyword evidence="1" id="KW-0812">Transmembrane</keyword>
<dbReference type="AlphaFoldDB" id="X0VKN3"/>
<proteinExistence type="predicted"/>
<accession>X0VKN3</accession>
<gene>
    <name evidence="2" type="ORF">S01H1_43613</name>
</gene>